<dbReference type="InterPro" id="IPR035959">
    <property type="entry name" value="RutC-like_sf"/>
</dbReference>
<dbReference type="Proteomes" id="UP000433101">
    <property type="component" value="Unassembled WGS sequence"/>
</dbReference>
<protein>
    <submittedName>
        <fullName evidence="1">RidA family protein</fullName>
    </submittedName>
</protein>
<sequence>MTIERFMVEGELPPVSHYCHSVRAGNLVWVSGVVGMRADGTIPEDTVAQFDIAMDALDTCLRAAGGRPEDIVKVQVFMTDISERAAINPRRQAYFGEHRPASTLVEVSALVDPRMKVEIECQAVLPEGR</sequence>
<dbReference type="AlphaFoldDB" id="A0A7X3S6Z9"/>
<dbReference type="RefSeq" id="WP_160774564.1">
    <property type="nucleotide sequence ID" value="NZ_WUMV01000002.1"/>
</dbReference>
<dbReference type="Gene3D" id="3.30.1330.40">
    <property type="entry name" value="RutC-like"/>
    <property type="match status" value="1"/>
</dbReference>
<comment type="caution">
    <text evidence="1">The sequence shown here is derived from an EMBL/GenBank/DDBJ whole genome shotgun (WGS) entry which is preliminary data.</text>
</comment>
<dbReference type="PANTHER" id="PTHR43857">
    <property type="entry name" value="BLR7761 PROTEIN"/>
    <property type="match status" value="1"/>
</dbReference>
<dbReference type="PANTHER" id="PTHR43857:SF1">
    <property type="entry name" value="YJGH FAMILY PROTEIN"/>
    <property type="match status" value="1"/>
</dbReference>
<keyword evidence="2" id="KW-1185">Reference proteome</keyword>
<proteinExistence type="predicted"/>
<dbReference type="CDD" id="cd00448">
    <property type="entry name" value="YjgF_YER057c_UK114_family"/>
    <property type="match status" value="1"/>
</dbReference>
<evidence type="ECO:0000313" key="1">
    <source>
        <dbReference type="EMBL" id="MXN64333.1"/>
    </source>
</evidence>
<reference evidence="1 2" key="1">
    <citation type="submission" date="2019-12" db="EMBL/GenBank/DDBJ databases">
        <authorList>
            <person name="Li M."/>
        </authorList>
    </citation>
    <scope>NUCLEOTIDE SEQUENCE [LARGE SCALE GENOMIC DNA]</scope>
    <source>
        <strain evidence="1 2">GBMRC 2046</strain>
    </source>
</reference>
<dbReference type="InterPro" id="IPR006175">
    <property type="entry name" value="YjgF/YER057c/UK114"/>
</dbReference>
<dbReference type="EMBL" id="WUMV01000002">
    <property type="protein sequence ID" value="MXN64333.1"/>
    <property type="molecule type" value="Genomic_DNA"/>
</dbReference>
<dbReference type="Pfam" id="PF01042">
    <property type="entry name" value="Ribonuc_L-PSP"/>
    <property type="match status" value="1"/>
</dbReference>
<accession>A0A7X3S6Z9</accession>
<dbReference type="SUPFAM" id="SSF55298">
    <property type="entry name" value="YjgF-like"/>
    <property type="match status" value="1"/>
</dbReference>
<organism evidence="1 2">
    <name type="scientific">Stappia sediminis</name>
    <dbReference type="NCBI Taxonomy" id="2692190"/>
    <lineage>
        <taxon>Bacteria</taxon>
        <taxon>Pseudomonadati</taxon>
        <taxon>Pseudomonadota</taxon>
        <taxon>Alphaproteobacteria</taxon>
        <taxon>Hyphomicrobiales</taxon>
        <taxon>Stappiaceae</taxon>
        <taxon>Stappia</taxon>
    </lineage>
</organism>
<evidence type="ECO:0000313" key="2">
    <source>
        <dbReference type="Proteomes" id="UP000433101"/>
    </source>
</evidence>
<gene>
    <name evidence="1" type="ORF">GR183_05410</name>
</gene>
<name>A0A7X3S6Z9_9HYPH</name>